<dbReference type="Proteomes" id="UP000053599">
    <property type="component" value="Unassembled WGS sequence"/>
</dbReference>
<evidence type="ECO:0000313" key="3">
    <source>
        <dbReference type="EMBL" id="KIV87726.1"/>
    </source>
</evidence>
<dbReference type="HOGENOM" id="CLU_014247_0_0_1"/>
<dbReference type="OrthoDB" id="3540210at2759"/>
<feature type="transmembrane region" description="Helical" evidence="2">
    <location>
        <begin position="589"/>
        <end position="611"/>
    </location>
</feature>
<evidence type="ECO:0000313" key="4">
    <source>
        <dbReference type="Proteomes" id="UP000053599"/>
    </source>
</evidence>
<keyword evidence="2" id="KW-1133">Transmembrane helix</keyword>
<sequence>MADALDQSSEIYQGFWIDWSRGRTWGLTWTLSPTHATILTNSLALFVSIAAIQLWNIIRYTLHQTGGSRPPETATPHLRTEQFILRNAGSSLATAGHMLSLACTSRRSTKRRSRRSYAIGLLALIYAALFMTAGIFSNRAISAASTNGGSAVLVRSKQCGVWNQTYYDIVSYEGFENEEYFGLYTQYQAKVAHDVQLSLEYAQECYLSQASTQISTSVSGPAPSNASSLCHTFRSPKLTWENSTGFCPFETQMCRNDSKVVVLETGHIDSHTDLGINSDPNDRLRYQRKMTCAVLDGTGLVRGWDGTTVNSSEPKPLSQTASAFFGPSLYKNTEYTYSVTNFASFYDNFTSQVTLPYQLDSEMVYGLADPQWSTSDFEPIQELVQTAADLTLFFLSFTGMYLGPIDDPWFSAHKEQDFPHVPTFLEQRYARDTAISTLACTEQHQFCTSNDTCTGFLGYDQVQNVEPFYNALSPHQNATFDRLIRAVQASSVARLTENLALTTTPMLASSLTKTGSSGDVVSQTMPNYQWEMELTFWFSIAMAQLQRTIVQWGTGQIAADPVYLISPGLEQDKWFCKNLMVPSTVYQSFSVPAIAFVIAFGTLIIVVSVLVEQIATLIRKCLGKSPPEDDWEDDNMLGIPRSMIQRLGGSQRVARDNSHRSICRQCKARRSVELQNIQRNLTSHRNSSQVLPTNDPSYSFVNRPLISTEGRTQIRPDHSPAQGSWMTISLGTPASTSFPEMIREVLGGQPDNDERRPGPVADRSPLGWHSRRSQLAQIPASWTPGQDGLAIRQLTSHSDNTYSTVCIHQAEV</sequence>
<feature type="transmembrane region" description="Helical" evidence="2">
    <location>
        <begin position="116"/>
        <end position="136"/>
    </location>
</feature>
<dbReference type="AlphaFoldDB" id="A0A0D1XHR6"/>
<name>A0A0D1XHR6_9EURO</name>
<accession>A0A0D1XHR6</accession>
<organism evidence="3 4">
    <name type="scientific">Exophiala sideris</name>
    <dbReference type="NCBI Taxonomy" id="1016849"/>
    <lineage>
        <taxon>Eukaryota</taxon>
        <taxon>Fungi</taxon>
        <taxon>Dikarya</taxon>
        <taxon>Ascomycota</taxon>
        <taxon>Pezizomycotina</taxon>
        <taxon>Eurotiomycetes</taxon>
        <taxon>Chaetothyriomycetidae</taxon>
        <taxon>Chaetothyriales</taxon>
        <taxon>Herpotrichiellaceae</taxon>
        <taxon>Exophiala</taxon>
    </lineage>
</organism>
<evidence type="ECO:0000256" key="2">
    <source>
        <dbReference type="SAM" id="Phobius"/>
    </source>
</evidence>
<feature type="region of interest" description="Disordered" evidence="1">
    <location>
        <begin position="747"/>
        <end position="771"/>
    </location>
</feature>
<reference evidence="3 4" key="1">
    <citation type="submission" date="2015-01" db="EMBL/GenBank/DDBJ databases">
        <title>The Genome Sequence of Exophiala sideris CBS121828.</title>
        <authorList>
            <consortium name="The Broad Institute Genomics Platform"/>
            <person name="Cuomo C."/>
            <person name="de Hoog S."/>
            <person name="Gorbushina A."/>
            <person name="Stielow B."/>
            <person name="Teixiera M."/>
            <person name="Abouelleil A."/>
            <person name="Chapman S.B."/>
            <person name="Priest M."/>
            <person name="Young S.K."/>
            <person name="Wortman J."/>
            <person name="Nusbaum C."/>
            <person name="Birren B."/>
        </authorList>
    </citation>
    <scope>NUCLEOTIDE SEQUENCE [LARGE SCALE GENOMIC DNA]</scope>
    <source>
        <strain evidence="3 4">CBS 121828</strain>
    </source>
</reference>
<keyword evidence="2" id="KW-0812">Transmembrane</keyword>
<dbReference type="EMBL" id="KN846951">
    <property type="protein sequence ID" value="KIV87726.1"/>
    <property type="molecule type" value="Genomic_DNA"/>
</dbReference>
<gene>
    <name evidence="3" type="ORF">PV11_03252</name>
</gene>
<keyword evidence="2" id="KW-0472">Membrane</keyword>
<proteinExistence type="predicted"/>
<evidence type="ECO:0000256" key="1">
    <source>
        <dbReference type="SAM" id="MobiDB-lite"/>
    </source>
</evidence>
<protein>
    <submittedName>
        <fullName evidence="3">Uncharacterized protein</fullName>
    </submittedName>
</protein>
<feature type="transmembrane region" description="Helical" evidence="2">
    <location>
        <begin position="38"/>
        <end position="58"/>
    </location>
</feature>